<dbReference type="PROSITE" id="PS00941">
    <property type="entry name" value="CARBOXYLESTERASE_B_2"/>
    <property type="match status" value="1"/>
</dbReference>
<keyword evidence="6" id="KW-0812">Transmembrane</keyword>
<protein>
    <recommendedName>
        <fullName evidence="5">Carboxylic ester hydrolase</fullName>
        <ecNumber evidence="5">3.1.1.-</ecNumber>
    </recommendedName>
</protein>
<dbReference type="AlphaFoldDB" id="A0A1B6ECM7"/>
<dbReference type="InterPro" id="IPR002018">
    <property type="entry name" value="CarbesteraseB"/>
</dbReference>
<dbReference type="Pfam" id="PF00135">
    <property type="entry name" value="COesterase"/>
    <property type="match status" value="1"/>
</dbReference>
<dbReference type="Gene3D" id="3.40.50.1820">
    <property type="entry name" value="alpha/beta hydrolase"/>
    <property type="match status" value="1"/>
</dbReference>
<accession>A0A1B6ECM7</accession>
<comment type="similarity">
    <text evidence="1 5">Belongs to the type-B carboxylesterase/lipase family.</text>
</comment>
<name>A0A1B6ECM7_9HEMI</name>
<dbReference type="InterPro" id="IPR029058">
    <property type="entry name" value="AB_hydrolase_fold"/>
</dbReference>
<evidence type="ECO:0000256" key="6">
    <source>
        <dbReference type="SAM" id="Phobius"/>
    </source>
</evidence>
<evidence type="ECO:0000256" key="5">
    <source>
        <dbReference type="RuleBase" id="RU361235"/>
    </source>
</evidence>
<dbReference type="PANTHER" id="PTHR11559">
    <property type="entry name" value="CARBOXYLESTERASE"/>
    <property type="match status" value="1"/>
</dbReference>
<evidence type="ECO:0000313" key="8">
    <source>
        <dbReference type="EMBL" id="JAS35673.1"/>
    </source>
</evidence>
<sequence>MDRMCSKKFCTVQEIKSVPLQKIMDLKTVYCFMVHYFLIYNSKIFIEGKRIPNIGNKEVNIHQGTIQGRIRNIDPNILEGKTLYNEGHYVEFLGIPYAQPPVGPLRFKDPQPPKPIQGILYAHSPSSECLQSYGNVSGSEDCLYLNVYTPKLPHIGFTLKPVMVWIHGGAFKSGDGYSNSGPEFLVARDVLLVTFNYRVGIFGFLSLEDDILSGNYGLKDQTQALRWVQENIAQFGGDPKRVTIFGQSAGSACVHYHILSPLSKGNYLIFSLLILWPLFISEILYLL</sequence>
<dbReference type="GO" id="GO:0052689">
    <property type="term" value="F:carboxylic ester hydrolase activity"/>
    <property type="evidence" value="ECO:0007669"/>
    <property type="project" value="UniProtKB-KW"/>
</dbReference>
<keyword evidence="2" id="KW-0719">Serine esterase</keyword>
<evidence type="ECO:0000256" key="3">
    <source>
        <dbReference type="ARBA" id="ARBA00022801"/>
    </source>
</evidence>
<dbReference type="PROSITE" id="PS00122">
    <property type="entry name" value="CARBOXYLESTERASE_B_1"/>
    <property type="match status" value="1"/>
</dbReference>
<keyword evidence="6" id="KW-0472">Membrane</keyword>
<proteinExistence type="inferred from homology"/>
<gene>
    <name evidence="8" type="ORF">g.5952</name>
</gene>
<evidence type="ECO:0000259" key="7">
    <source>
        <dbReference type="Pfam" id="PF00135"/>
    </source>
</evidence>
<organism evidence="8">
    <name type="scientific">Clastoptera arizonana</name>
    <name type="common">Arizona spittle bug</name>
    <dbReference type="NCBI Taxonomy" id="38151"/>
    <lineage>
        <taxon>Eukaryota</taxon>
        <taxon>Metazoa</taxon>
        <taxon>Ecdysozoa</taxon>
        <taxon>Arthropoda</taxon>
        <taxon>Hexapoda</taxon>
        <taxon>Insecta</taxon>
        <taxon>Pterygota</taxon>
        <taxon>Neoptera</taxon>
        <taxon>Paraneoptera</taxon>
        <taxon>Hemiptera</taxon>
        <taxon>Auchenorrhyncha</taxon>
        <taxon>Cercopoidea</taxon>
        <taxon>Clastopteridae</taxon>
        <taxon>Clastoptera</taxon>
    </lineage>
</organism>
<dbReference type="InterPro" id="IPR050309">
    <property type="entry name" value="Type-B_Carboxylest/Lipase"/>
</dbReference>
<evidence type="ECO:0000256" key="1">
    <source>
        <dbReference type="ARBA" id="ARBA00005964"/>
    </source>
</evidence>
<evidence type="ECO:0000256" key="4">
    <source>
        <dbReference type="ARBA" id="ARBA00023180"/>
    </source>
</evidence>
<dbReference type="SUPFAM" id="SSF53474">
    <property type="entry name" value="alpha/beta-Hydrolases"/>
    <property type="match status" value="1"/>
</dbReference>
<dbReference type="InterPro" id="IPR019826">
    <property type="entry name" value="Carboxylesterase_B_AS"/>
</dbReference>
<evidence type="ECO:0000256" key="2">
    <source>
        <dbReference type="ARBA" id="ARBA00022487"/>
    </source>
</evidence>
<keyword evidence="6" id="KW-1133">Transmembrane helix</keyword>
<keyword evidence="4" id="KW-0325">Glycoprotein</keyword>
<keyword evidence="3 5" id="KW-0378">Hydrolase</keyword>
<dbReference type="EC" id="3.1.1.-" evidence="5"/>
<reference evidence="8" key="1">
    <citation type="submission" date="2015-12" db="EMBL/GenBank/DDBJ databases">
        <title>De novo transcriptome assembly of four potential Pierce s Disease insect vectors from Arizona vineyards.</title>
        <authorList>
            <person name="Tassone E.E."/>
        </authorList>
    </citation>
    <scope>NUCLEOTIDE SEQUENCE</scope>
</reference>
<feature type="domain" description="Carboxylesterase type B" evidence="7">
    <location>
        <begin position="57"/>
        <end position="266"/>
    </location>
</feature>
<feature type="transmembrane region" description="Helical" evidence="6">
    <location>
        <begin position="267"/>
        <end position="286"/>
    </location>
</feature>
<dbReference type="EMBL" id="GEDC01001625">
    <property type="protein sequence ID" value="JAS35673.1"/>
    <property type="molecule type" value="Transcribed_RNA"/>
</dbReference>
<dbReference type="InterPro" id="IPR019819">
    <property type="entry name" value="Carboxylesterase_B_CS"/>
</dbReference>